<keyword evidence="3" id="KW-1185">Reference proteome</keyword>
<accession>A0ABQ1G7K6</accession>
<feature type="transmembrane region" description="Helical" evidence="1">
    <location>
        <begin position="12"/>
        <end position="35"/>
    </location>
</feature>
<keyword evidence="1" id="KW-1133">Transmembrane helix</keyword>
<gene>
    <name evidence="2" type="ORF">GCM10010981_29370</name>
</gene>
<evidence type="ECO:0000313" key="3">
    <source>
        <dbReference type="Proteomes" id="UP000620046"/>
    </source>
</evidence>
<proteinExistence type="predicted"/>
<sequence length="157" mass="16460">MRPIGHAPLQRGIVLIDALIAILIFSIGILGMVALQGSAVEMTSASNNRINAAMLADHVIAQMWASDLSALSTNFQGSAGSGGTGYTNWLDDLDCTAQGHVYNCLPGVKANPPSINIVPQSISSSGNTEYQVTVTVFWQAPTDNSVHKYVSVTAIGT</sequence>
<comment type="caution">
    <text evidence="2">The sequence shown here is derived from an EMBL/GenBank/DDBJ whole genome shotgun (WGS) entry which is preliminary data.</text>
</comment>
<organism evidence="2 3">
    <name type="scientific">Dyella nitratireducens</name>
    <dbReference type="NCBI Taxonomy" id="1849580"/>
    <lineage>
        <taxon>Bacteria</taxon>
        <taxon>Pseudomonadati</taxon>
        <taxon>Pseudomonadota</taxon>
        <taxon>Gammaproteobacteria</taxon>
        <taxon>Lysobacterales</taxon>
        <taxon>Rhodanobacteraceae</taxon>
        <taxon>Dyella</taxon>
    </lineage>
</organism>
<evidence type="ECO:0008006" key="4">
    <source>
        <dbReference type="Google" id="ProtNLM"/>
    </source>
</evidence>
<protein>
    <recommendedName>
        <fullName evidence="4">Type IV pilus modification protein PilV</fullName>
    </recommendedName>
</protein>
<evidence type="ECO:0000313" key="2">
    <source>
        <dbReference type="EMBL" id="GGA38327.1"/>
    </source>
</evidence>
<dbReference type="Proteomes" id="UP000620046">
    <property type="component" value="Unassembled WGS sequence"/>
</dbReference>
<reference evidence="3" key="1">
    <citation type="journal article" date="2019" name="Int. J. Syst. Evol. Microbiol.">
        <title>The Global Catalogue of Microorganisms (GCM) 10K type strain sequencing project: providing services to taxonomists for standard genome sequencing and annotation.</title>
        <authorList>
            <consortium name="The Broad Institute Genomics Platform"/>
            <consortium name="The Broad Institute Genome Sequencing Center for Infectious Disease"/>
            <person name="Wu L."/>
            <person name="Ma J."/>
        </authorList>
    </citation>
    <scope>NUCLEOTIDE SEQUENCE [LARGE SCALE GENOMIC DNA]</scope>
    <source>
        <strain evidence="3">CGMCC 1.15439</strain>
    </source>
</reference>
<evidence type="ECO:0000256" key="1">
    <source>
        <dbReference type="SAM" id="Phobius"/>
    </source>
</evidence>
<name>A0ABQ1G7K6_9GAMM</name>
<dbReference type="EMBL" id="BMJA01000002">
    <property type="protein sequence ID" value="GGA38327.1"/>
    <property type="molecule type" value="Genomic_DNA"/>
</dbReference>
<keyword evidence="1" id="KW-0472">Membrane</keyword>
<keyword evidence="1" id="KW-0812">Transmembrane</keyword>